<gene>
    <name evidence="1" type="ORF">B5P45_18745</name>
</gene>
<keyword evidence="2" id="KW-1185">Reference proteome</keyword>
<evidence type="ECO:0000313" key="1">
    <source>
        <dbReference type="EMBL" id="PIO43274.1"/>
    </source>
</evidence>
<dbReference type="AlphaFoldDB" id="A0A2N9VUV6"/>
<protein>
    <submittedName>
        <fullName evidence="1">Uncharacterized protein</fullName>
    </submittedName>
</protein>
<organism evidence="1 2">
    <name type="scientific">Phyllobacterium zundukense</name>
    <dbReference type="NCBI Taxonomy" id="1867719"/>
    <lineage>
        <taxon>Bacteria</taxon>
        <taxon>Pseudomonadati</taxon>
        <taxon>Pseudomonadota</taxon>
        <taxon>Alphaproteobacteria</taxon>
        <taxon>Hyphomicrobiales</taxon>
        <taxon>Phyllobacteriaceae</taxon>
        <taxon>Phyllobacterium</taxon>
    </lineage>
</organism>
<dbReference type="RefSeq" id="WP_100003482.1">
    <property type="nucleotide sequence ID" value="NZ_CP017944.1"/>
</dbReference>
<name>A0A2N9VUV6_9HYPH</name>
<comment type="caution">
    <text evidence="1">The sequence shown here is derived from an EMBL/GenBank/DDBJ whole genome shotgun (WGS) entry which is preliminary data.</text>
</comment>
<dbReference type="Proteomes" id="UP000232163">
    <property type="component" value="Unassembled WGS sequence"/>
</dbReference>
<evidence type="ECO:0000313" key="2">
    <source>
        <dbReference type="Proteomes" id="UP000232163"/>
    </source>
</evidence>
<accession>A0A2N9VUV6</accession>
<reference evidence="1 2" key="1">
    <citation type="journal article" date="2017" name="Int J Environ Stud">
        <title>Does the Miocene-Pliocene relict legume Oxytropis triphylla form nitrogen-fixing nodules with a combination of bacterial strains?</title>
        <authorList>
            <person name="Safronova V."/>
            <person name="Belimov A."/>
            <person name="Sazanova A."/>
            <person name="Kuznetsova I."/>
            <person name="Popova J."/>
            <person name="Andronov E."/>
            <person name="Verkhozina A."/>
            <person name="Tikhonovich I."/>
        </authorList>
    </citation>
    <scope>NUCLEOTIDE SEQUENCE [LARGE SCALE GENOMIC DNA]</scope>
    <source>
        <strain evidence="1 2">Tri-38</strain>
    </source>
</reference>
<dbReference type="KEGG" id="pht:BLM14_28195"/>
<sequence>MTGQAYIILTGDGNELWDRCLGESLVALGYDRAYYDAWKSGDYDAFLALDMAAPRGTPESEIKAGATLWFNRATRLSESAGDIWFHRQGNDLYWAESTSAPPVFHEYGDKVMIAKPVTGWSRRNRGGIALTWNSIHPRAKEQLVTQQAMFRVATEDMKTYLLALVGGESLSHWHDRKDWKEKLGDGKPLGRNLGQTEFAIARMMIPIRDTVRNSNGQQVFTTLRDKKLLCSEAEMKAHLEALMRDQNGLCADCRCIWMVRKTWNRICWHPPTVSTATGIIRSAMFNLSAAS</sequence>
<proteinExistence type="predicted"/>
<dbReference type="OrthoDB" id="7340968at2"/>
<dbReference type="EMBL" id="MZMT01000043">
    <property type="protein sequence ID" value="PIO43274.1"/>
    <property type="molecule type" value="Genomic_DNA"/>
</dbReference>